<feature type="transmembrane region" description="Helical" evidence="1">
    <location>
        <begin position="439"/>
        <end position="464"/>
    </location>
</feature>
<dbReference type="Gene3D" id="3.30.2090.10">
    <property type="entry name" value="Multidrug efflux transporter AcrB TolC docking domain, DN and DC subdomains"/>
    <property type="match status" value="2"/>
</dbReference>
<evidence type="ECO:0000313" key="3">
    <source>
        <dbReference type="Proteomes" id="UP001357223"/>
    </source>
</evidence>
<feature type="transmembrane region" description="Helical" evidence="1">
    <location>
        <begin position="527"/>
        <end position="547"/>
    </location>
</feature>
<dbReference type="PANTHER" id="PTHR32063">
    <property type="match status" value="1"/>
</dbReference>
<feature type="transmembrane region" description="Helical" evidence="1">
    <location>
        <begin position="869"/>
        <end position="888"/>
    </location>
</feature>
<dbReference type="PANTHER" id="PTHR32063:SF0">
    <property type="entry name" value="SWARMING MOTILITY PROTEIN SWRC"/>
    <property type="match status" value="1"/>
</dbReference>
<dbReference type="SUPFAM" id="SSF82714">
    <property type="entry name" value="Multidrug efflux transporter AcrB TolC docking domain, DN and DC subdomains"/>
    <property type="match status" value="1"/>
</dbReference>
<feature type="transmembrane region" description="Helical" evidence="1">
    <location>
        <begin position="470"/>
        <end position="498"/>
    </location>
</feature>
<dbReference type="RefSeq" id="WP_338452438.1">
    <property type="nucleotide sequence ID" value="NZ_CP137640.1"/>
</dbReference>
<dbReference type="Gene3D" id="3.30.70.1440">
    <property type="entry name" value="Multidrug efflux transporter AcrB pore domain"/>
    <property type="match status" value="1"/>
</dbReference>
<keyword evidence="3" id="KW-1185">Reference proteome</keyword>
<proteinExistence type="predicted"/>
<dbReference type="Proteomes" id="UP001357223">
    <property type="component" value="Chromosome"/>
</dbReference>
<dbReference type="SUPFAM" id="SSF82693">
    <property type="entry name" value="Multidrug efflux transporter AcrB pore domain, PN1, PN2, PC1 and PC2 subdomains"/>
    <property type="match status" value="2"/>
</dbReference>
<feature type="transmembrane region" description="Helical" evidence="1">
    <location>
        <begin position="921"/>
        <end position="942"/>
    </location>
</feature>
<keyword evidence="1" id="KW-0812">Transmembrane</keyword>
<protein>
    <submittedName>
        <fullName evidence="2">Efflux RND transporter permease subunit</fullName>
    </submittedName>
</protein>
<sequence>MMRLIEGTMKRSVLILTCVVLILTWGAMSAFQMQRDYLPPINNTALMITIQADTYQAEQVKQIITAKVEEAVGTVDNLNYIEANSFDGGLMASLYFPGHTNLEKAENDVKAVMEKMKWPDGVKTPQITRVSTNSFPIMRLSLTSGSNDINENQLRTTLQEKVANEIKHVPGVREVRVTGAGKNGYLLTLNDDALSQYGLTIKDVQNALSSIHPIMPQGTIQENGGPEGKVTMPIRVTDWPINSVDLKSVQIPTKDGGTVSVKEVAKIDNSMIDLQTISRTGGQPSVILDVLKTPSSNITDVTERINERIKAIPEIQSETIKLSVLLDQGDEISSALKGLIKEGLIGIVFSILCVFLFFRNVRSTLIIALSLPICLLSTTAILNAMNVSLNILTISGLIVAMGRVVDDSIVVIDNMYRKLLKESGGQVTKQQLAEGVVEMIPAISSSTATTVAVFLPISIIGGMISSAFSGFAWSVVIALITSLAVSIFVVPTLAYILWRKKPVTKSVEIETKARHILEKVFVKKKTIAILAVALFGITVAQAVFLPVNFFPRGNVKDVAIQVELPEQAQLSDVDAEVKNIETILKDIPEVNTFSSTLGSSFTPMFDDVFDEGGGWMQKQNIANISVGINDQNDIDLFVEQLRNQLGSLSTNAVYTVSNQNISGDDSKLKVILTGADQRELAAAAISVRSKLQMIPGLSIEGTANDADAPVKHYLSLNQEKIQSLGINVDEVLNRINGYLPQHVRMDISAKYYITPVVLQMNEQERFELAGDLQPEKTILSKIGNETFKAQDGSQVSLAEISSLETSTQTVISERDGLPFAAVTGNIITRDIGKVTSQVKDTMENLDLPPGVEYSIGGISQQVKQMVMEMGLALSLSFLLVLMIVSAVFRGWYAPIAVLICIPMALIGSVWSMSILRMEWNLAALIGLLMLTGIVVTNGIVLVDKIERNLAEGIETKQAILLGTATRVRPVLMTAGTTILTLLPLTFSNNGNTLVSQTLGVVVIGGMISSTLICLIVIPIIYQWLSGKATKTKTKTTVQKEVSA</sequence>
<feature type="transmembrane region" description="Helical" evidence="1">
    <location>
        <begin position="998"/>
        <end position="1024"/>
    </location>
</feature>
<feature type="transmembrane region" description="Helical" evidence="1">
    <location>
        <begin position="969"/>
        <end position="986"/>
    </location>
</feature>
<dbReference type="SUPFAM" id="SSF82866">
    <property type="entry name" value="Multidrug efflux transporter AcrB transmembrane domain"/>
    <property type="match status" value="2"/>
</dbReference>
<feature type="transmembrane region" description="Helical" evidence="1">
    <location>
        <begin position="391"/>
        <end position="412"/>
    </location>
</feature>
<gene>
    <name evidence="2" type="ORF">R4Z09_11450</name>
</gene>
<dbReference type="Gene3D" id="1.20.1640.10">
    <property type="entry name" value="Multidrug efflux transporter AcrB transmembrane domain"/>
    <property type="match status" value="2"/>
</dbReference>
<dbReference type="Gene3D" id="3.30.70.1320">
    <property type="entry name" value="Multidrug efflux transporter AcrB pore domain like"/>
    <property type="match status" value="1"/>
</dbReference>
<dbReference type="Gene3D" id="3.30.70.1430">
    <property type="entry name" value="Multidrug efflux transporter AcrB pore domain"/>
    <property type="match status" value="2"/>
</dbReference>
<dbReference type="InterPro" id="IPR027463">
    <property type="entry name" value="AcrB_DN_DC_subdom"/>
</dbReference>
<accession>A0ABZ2CR16</accession>
<feature type="transmembrane region" description="Helical" evidence="1">
    <location>
        <begin position="365"/>
        <end position="385"/>
    </location>
</feature>
<evidence type="ECO:0000256" key="1">
    <source>
        <dbReference type="SAM" id="Phobius"/>
    </source>
</evidence>
<feature type="transmembrane region" description="Helical" evidence="1">
    <location>
        <begin position="895"/>
        <end position="915"/>
    </location>
</feature>
<dbReference type="InterPro" id="IPR001036">
    <property type="entry name" value="Acrflvin-R"/>
</dbReference>
<name>A0ABZ2CR16_9BACI</name>
<feature type="transmembrane region" description="Helical" evidence="1">
    <location>
        <begin position="339"/>
        <end position="358"/>
    </location>
</feature>
<organism evidence="2 3">
    <name type="scientific">Niallia oryzisoli</name>
    <dbReference type="NCBI Taxonomy" id="1737571"/>
    <lineage>
        <taxon>Bacteria</taxon>
        <taxon>Bacillati</taxon>
        <taxon>Bacillota</taxon>
        <taxon>Bacilli</taxon>
        <taxon>Bacillales</taxon>
        <taxon>Bacillaceae</taxon>
        <taxon>Niallia</taxon>
    </lineage>
</organism>
<dbReference type="PRINTS" id="PR00702">
    <property type="entry name" value="ACRIFLAVINRP"/>
</dbReference>
<dbReference type="EMBL" id="CP137640">
    <property type="protein sequence ID" value="WVX83554.1"/>
    <property type="molecule type" value="Genomic_DNA"/>
</dbReference>
<dbReference type="Pfam" id="PF00873">
    <property type="entry name" value="ACR_tran"/>
    <property type="match status" value="1"/>
</dbReference>
<reference evidence="2 3" key="1">
    <citation type="submission" date="2023-10" db="EMBL/GenBank/DDBJ databases">
        <title>Niallia locisalis sp.nov. isolated from a salt pond sample.</title>
        <authorList>
            <person name="Li X.-J."/>
            <person name="Dong L."/>
        </authorList>
    </citation>
    <scope>NUCLEOTIDE SEQUENCE [LARGE SCALE GENOMIC DNA]</scope>
    <source>
        <strain evidence="2 3">DSM 29761</strain>
    </source>
</reference>
<keyword evidence="1" id="KW-1133">Transmembrane helix</keyword>
<keyword evidence="1" id="KW-0472">Membrane</keyword>
<evidence type="ECO:0000313" key="2">
    <source>
        <dbReference type="EMBL" id="WVX83554.1"/>
    </source>
</evidence>